<reference evidence="2 3" key="1">
    <citation type="submission" date="2020-07" db="EMBL/GenBank/DDBJ databases">
        <title>Sequencing the genomes of 1000 actinobacteria strains.</title>
        <authorList>
            <person name="Klenk H.-P."/>
        </authorList>
    </citation>
    <scope>NUCLEOTIDE SEQUENCE [LARGE SCALE GENOMIC DNA]</scope>
    <source>
        <strain evidence="2 3">DSM 26487</strain>
    </source>
</reference>
<proteinExistence type="predicted"/>
<comment type="caution">
    <text evidence="2">The sequence shown here is derived from an EMBL/GenBank/DDBJ whole genome shotgun (WGS) entry which is preliminary data.</text>
</comment>
<keyword evidence="3" id="KW-1185">Reference proteome</keyword>
<dbReference type="RefSeq" id="WP_179656957.1">
    <property type="nucleotide sequence ID" value="NZ_JACBZR010000001.1"/>
</dbReference>
<dbReference type="Proteomes" id="UP000564496">
    <property type="component" value="Unassembled WGS sequence"/>
</dbReference>
<keyword evidence="1" id="KW-1133">Transmembrane helix</keyword>
<accession>A0A7Z0IR02</accession>
<protein>
    <submittedName>
        <fullName evidence="2">Uncharacterized protein</fullName>
    </submittedName>
</protein>
<gene>
    <name evidence="2" type="ORF">BJ988_000943</name>
</gene>
<evidence type="ECO:0000256" key="1">
    <source>
        <dbReference type="SAM" id="Phobius"/>
    </source>
</evidence>
<feature type="transmembrane region" description="Helical" evidence="1">
    <location>
        <begin position="12"/>
        <end position="32"/>
    </location>
</feature>
<sequence length="50" mass="5423">MTPQQPREPIGPVRWATFAVIVVVRAAFTLTAQVEPLAGDMGAQYRSPTP</sequence>
<keyword evidence="1" id="KW-0472">Membrane</keyword>
<evidence type="ECO:0000313" key="2">
    <source>
        <dbReference type="EMBL" id="NYI76295.1"/>
    </source>
</evidence>
<dbReference type="EMBL" id="JACBZR010000001">
    <property type="protein sequence ID" value="NYI76295.1"/>
    <property type="molecule type" value="Genomic_DNA"/>
</dbReference>
<dbReference type="AlphaFoldDB" id="A0A7Z0IR02"/>
<evidence type="ECO:0000313" key="3">
    <source>
        <dbReference type="Proteomes" id="UP000564496"/>
    </source>
</evidence>
<name>A0A7Z0IR02_9ACTN</name>
<keyword evidence="1" id="KW-0812">Transmembrane</keyword>
<organism evidence="2 3">
    <name type="scientific">Nocardioides panzhihuensis</name>
    <dbReference type="NCBI Taxonomy" id="860243"/>
    <lineage>
        <taxon>Bacteria</taxon>
        <taxon>Bacillati</taxon>
        <taxon>Actinomycetota</taxon>
        <taxon>Actinomycetes</taxon>
        <taxon>Propionibacteriales</taxon>
        <taxon>Nocardioidaceae</taxon>
        <taxon>Nocardioides</taxon>
    </lineage>
</organism>